<dbReference type="InterPro" id="IPR036388">
    <property type="entry name" value="WH-like_DNA-bd_sf"/>
</dbReference>
<dbReference type="GO" id="GO:0004519">
    <property type="term" value="F:endonuclease activity"/>
    <property type="evidence" value="ECO:0007669"/>
    <property type="project" value="UniProtKB-KW"/>
</dbReference>
<protein>
    <submittedName>
        <fullName evidence="2">HNH endonuclease</fullName>
    </submittedName>
</protein>
<evidence type="ECO:0000313" key="2">
    <source>
        <dbReference type="EMBL" id="MBX0297069.1"/>
    </source>
</evidence>
<dbReference type="InterPro" id="IPR058712">
    <property type="entry name" value="SRA_ScoMcrA"/>
</dbReference>
<proteinExistence type="predicted"/>
<dbReference type="Proteomes" id="UP001430455">
    <property type="component" value="Unassembled WGS sequence"/>
</dbReference>
<dbReference type="InterPro" id="IPR041368">
    <property type="entry name" value="DRP_C"/>
</dbReference>
<evidence type="ECO:0000313" key="3">
    <source>
        <dbReference type="Proteomes" id="UP001430455"/>
    </source>
</evidence>
<dbReference type="Pfam" id="PF17726">
    <property type="entry name" value="DpnI_C"/>
    <property type="match status" value="1"/>
</dbReference>
<reference evidence="2 3" key="1">
    <citation type="submission" date="2021-06" db="EMBL/GenBank/DDBJ databases">
        <title>Halomicroarcula sp. a new haloarchaeum isolated from saline soil.</title>
        <authorList>
            <person name="Duran-Viseras A."/>
            <person name="Sanchez-Porro C."/>
            <person name="Ventosa A."/>
        </authorList>
    </citation>
    <scope>NUCLEOTIDE SEQUENCE [LARGE SCALE GENOMIC DNA]</scope>
    <source>
        <strain evidence="2 3">F27</strain>
    </source>
</reference>
<accession>A0AAW4PGG2</accession>
<dbReference type="InterPro" id="IPR003615">
    <property type="entry name" value="HNH_nuc"/>
</dbReference>
<keyword evidence="2" id="KW-0255">Endonuclease</keyword>
<dbReference type="Pfam" id="PF13391">
    <property type="entry name" value="HNH_2"/>
    <property type="match status" value="1"/>
</dbReference>
<keyword evidence="3" id="KW-1185">Reference proteome</keyword>
<organism evidence="2 3">
    <name type="scientific">Haloarcula nitratireducens</name>
    <dbReference type="NCBI Taxonomy" id="2487749"/>
    <lineage>
        <taxon>Archaea</taxon>
        <taxon>Methanobacteriati</taxon>
        <taxon>Methanobacteriota</taxon>
        <taxon>Stenosarchaea group</taxon>
        <taxon>Halobacteria</taxon>
        <taxon>Halobacteriales</taxon>
        <taxon>Haloarculaceae</taxon>
        <taxon>Haloarcula</taxon>
    </lineage>
</organism>
<dbReference type="CDD" id="cd00085">
    <property type="entry name" value="HNHc"/>
    <property type="match status" value="1"/>
</dbReference>
<gene>
    <name evidence="2" type="ORF">EGH23_19510</name>
</gene>
<dbReference type="Gene3D" id="1.10.30.50">
    <property type="match status" value="1"/>
</dbReference>
<dbReference type="EMBL" id="RKLT01000014">
    <property type="protein sequence ID" value="MBX0297069.1"/>
    <property type="molecule type" value="Genomic_DNA"/>
</dbReference>
<dbReference type="AlphaFoldDB" id="A0AAW4PGG2"/>
<evidence type="ECO:0000259" key="1">
    <source>
        <dbReference type="SMART" id="SM00507"/>
    </source>
</evidence>
<dbReference type="Pfam" id="PF26348">
    <property type="entry name" value="SRA_ScoMcrA"/>
    <property type="match status" value="1"/>
</dbReference>
<name>A0AAW4PGG2_9EURY</name>
<keyword evidence="2" id="KW-0378">Hydrolase</keyword>
<dbReference type="RefSeq" id="WP_220581661.1">
    <property type="nucleotide sequence ID" value="NZ_RKLT01000014.1"/>
</dbReference>
<keyword evidence="2" id="KW-0540">Nuclease</keyword>
<comment type="caution">
    <text evidence="2">The sequence shown here is derived from an EMBL/GenBank/DDBJ whole genome shotgun (WGS) entry which is preliminary data.</text>
</comment>
<feature type="domain" description="HNH nuclease" evidence="1">
    <location>
        <begin position="438"/>
        <end position="494"/>
    </location>
</feature>
<sequence length="555" mass="63249">MTNDRRMTTDRFYGGVTNRLDNLRACLAYIHENSPTRENLTQWVIDNTRASSPEAIDHHLAFLDAIDLIQLDTTACELAYYGEQWLDDQDRATLYAALSEGVKGFDTLLQALAEEPRTDTDLMDILVSEFEEAKMTKPGPAIRHREWLQVLGYAKREGDTTYLTDAGRDALGEQYTGVYHATHSPPPGVEIGDQLTQADIETIFDTGFGYQISGINPRRDASDNQYLLVFATEDGPYNDTVTQGQFKYIGEGLEGDQSTNSPGNSVLIDAIETDIPVHFFYQATDATGWAYQGLVDVLEWEFEPRDGREVLVFTMAHQESTRSEWTTAVREQLQQYHDLHNSERVTLDEIYDFVADDLTQQFPDNDDVRAKIHQQLQILRDQGDVELLDDARTYRLTFEPDVETVETELQAKLETEPQLTSDNEEFTEQKHRVRDQAFARLVKAAYDNRCAICDRRRETPAGTPEVEAAHIYPKSEQGADDPRNGLALCKLHHWAFDTGWLAISDDYTIVVADAPERDGYHEFKQLEGTPLSLPANEAMVPHRLFLEHHRELWNF</sequence>
<dbReference type="Gene3D" id="1.10.10.10">
    <property type="entry name" value="Winged helix-like DNA-binding domain superfamily/Winged helix DNA-binding domain"/>
    <property type="match status" value="1"/>
</dbReference>
<dbReference type="SMART" id="SM00507">
    <property type="entry name" value="HNHc"/>
    <property type="match status" value="1"/>
</dbReference>